<feature type="transmembrane region" description="Helical" evidence="1">
    <location>
        <begin position="22"/>
        <end position="43"/>
    </location>
</feature>
<sequence length="45" mass="5443">MILVPLLEKHQQRMGLDKMQKYSKYVFPLLMVTLVIKFIYMLLVE</sequence>
<keyword evidence="3" id="KW-1185">Reference proteome</keyword>
<dbReference type="EMBL" id="AQHF01000026">
    <property type="protein sequence ID" value="MBE0347708.1"/>
    <property type="molecule type" value="Genomic_DNA"/>
</dbReference>
<reference evidence="2 3" key="1">
    <citation type="submission" date="2015-06" db="EMBL/GenBank/DDBJ databases">
        <title>Genome sequence of Pseudoalteromonas peptidolytica.</title>
        <authorList>
            <person name="Xie B.-B."/>
            <person name="Rong J.-C."/>
            <person name="Qin Q.-L."/>
            <person name="Zhang Y.-Z."/>
        </authorList>
    </citation>
    <scope>NUCLEOTIDE SEQUENCE [LARGE SCALE GENOMIC DNA]</scope>
    <source>
        <strain evidence="2 3">F12-50-A1</strain>
    </source>
</reference>
<protein>
    <submittedName>
        <fullName evidence="2">Uncharacterized protein</fullName>
    </submittedName>
</protein>
<keyword evidence="1" id="KW-1133">Transmembrane helix</keyword>
<keyword evidence="1" id="KW-0472">Membrane</keyword>
<dbReference type="Proteomes" id="UP000660708">
    <property type="component" value="Unassembled WGS sequence"/>
</dbReference>
<comment type="caution">
    <text evidence="2">The sequence shown here is derived from an EMBL/GenBank/DDBJ whole genome shotgun (WGS) entry which is preliminary data.</text>
</comment>
<dbReference type="AlphaFoldDB" id="A0A8I0MY88"/>
<accession>A0A8I0MY88</accession>
<evidence type="ECO:0000256" key="1">
    <source>
        <dbReference type="SAM" id="Phobius"/>
    </source>
</evidence>
<name>A0A8I0MY88_9GAMM</name>
<gene>
    <name evidence="2" type="ORF">PPEP_a2232</name>
</gene>
<organism evidence="2 3">
    <name type="scientific">Pseudoalteromonas peptidolytica F12-50-A1</name>
    <dbReference type="NCBI Taxonomy" id="1315280"/>
    <lineage>
        <taxon>Bacteria</taxon>
        <taxon>Pseudomonadati</taxon>
        <taxon>Pseudomonadota</taxon>
        <taxon>Gammaproteobacteria</taxon>
        <taxon>Alteromonadales</taxon>
        <taxon>Pseudoalteromonadaceae</taxon>
        <taxon>Pseudoalteromonas</taxon>
    </lineage>
</organism>
<proteinExistence type="predicted"/>
<keyword evidence="1" id="KW-0812">Transmembrane</keyword>
<evidence type="ECO:0000313" key="2">
    <source>
        <dbReference type="EMBL" id="MBE0347708.1"/>
    </source>
</evidence>
<evidence type="ECO:0000313" key="3">
    <source>
        <dbReference type="Proteomes" id="UP000660708"/>
    </source>
</evidence>